<dbReference type="PANTHER" id="PTHR44757:SF2">
    <property type="entry name" value="BIOFILM ARCHITECTURE MAINTENANCE PROTEIN MBAA"/>
    <property type="match status" value="1"/>
</dbReference>
<dbReference type="Gene3D" id="3.20.20.450">
    <property type="entry name" value="EAL domain"/>
    <property type="match status" value="1"/>
</dbReference>
<dbReference type="PROSITE" id="PS50887">
    <property type="entry name" value="GGDEF"/>
    <property type="match status" value="1"/>
</dbReference>
<proteinExistence type="predicted"/>
<dbReference type="CDD" id="cd01949">
    <property type="entry name" value="GGDEF"/>
    <property type="match status" value="1"/>
</dbReference>
<dbReference type="NCBIfam" id="TIGR00254">
    <property type="entry name" value="GGDEF"/>
    <property type="match status" value="1"/>
</dbReference>
<dbReference type="SMART" id="SM00267">
    <property type="entry name" value="GGDEF"/>
    <property type="match status" value="1"/>
</dbReference>
<evidence type="ECO:0000313" key="6">
    <source>
        <dbReference type="Proteomes" id="UP000186308"/>
    </source>
</evidence>
<dbReference type="InterPro" id="IPR035965">
    <property type="entry name" value="PAS-like_dom_sf"/>
</dbReference>
<dbReference type="Gene3D" id="3.30.450.40">
    <property type="match status" value="3"/>
</dbReference>
<dbReference type="CDD" id="cd00130">
    <property type="entry name" value="PAS"/>
    <property type="match status" value="1"/>
</dbReference>
<dbReference type="PANTHER" id="PTHR44757">
    <property type="entry name" value="DIGUANYLATE CYCLASE DGCP"/>
    <property type="match status" value="1"/>
</dbReference>
<dbReference type="PROSITE" id="PS50112">
    <property type="entry name" value="PAS"/>
    <property type="match status" value="1"/>
</dbReference>
<dbReference type="InterPro" id="IPR035919">
    <property type="entry name" value="EAL_sf"/>
</dbReference>
<evidence type="ECO:0000259" key="2">
    <source>
        <dbReference type="PROSITE" id="PS50113"/>
    </source>
</evidence>
<dbReference type="CDD" id="cd01948">
    <property type="entry name" value="EAL"/>
    <property type="match status" value="1"/>
</dbReference>
<name>A0A8G2CIU5_ACIRU</name>
<evidence type="ECO:0000313" key="5">
    <source>
        <dbReference type="EMBL" id="SIQ37194.1"/>
    </source>
</evidence>
<comment type="caution">
    <text evidence="5">The sequence shown here is derived from an EMBL/GenBank/DDBJ whole genome shotgun (WGS) entry which is preliminary data.</text>
</comment>
<feature type="domain" description="EAL" evidence="3">
    <location>
        <begin position="858"/>
        <end position="1108"/>
    </location>
</feature>
<dbReference type="Pfam" id="PF13185">
    <property type="entry name" value="GAF_2"/>
    <property type="match status" value="1"/>
</dbReference>
<dbReference type="AlphaFoldDB" id="A0A8G2CIU5"/>
<dbReference type="Proteomes" id="UP000186308">
    <property type="component" value="Unassembled WGS sequence"/>
</dbReference>
<dbReference type="Pfam" id="PF00563">
    <property type="entry name" value="EAL"/>
    <property type="match status" value="1"/>
</dbReference>
<dbReference type="InterPro" id="IPR003018">
    <property type="entry name" value="GAF"/>
</dbReference>
<dbReference type="Pfam" id="PF08447">
    <property type="entry name" value="PAS_3"/>
    <property type="match status" value="1"/>
</dbReference>
<dbReference type="RefSeq" id="WP_035227828.1">
    <property type="nucleotide sequence ID" value="NZ_FTNE01000004.1"/>
</dbReference>
<protein>
    <submittedName>
        <fullName evidence="5">PAS domain S-box-containing protein/diguanylate cyclase (GGDEF) domain-containing protein</fullName>
    </submittedName>
</protein>
<dbReference type="InterPro" id="IPR001633">
    <property type="entry name" value="EAL_dom"/>
</dbReference>
<dbReference type="Pfam" id="PF01590">
    <property type="entry name" value="GAF"/>
    <property type="match status" value="1"/>
</dbReference>
<accession>A0A8G2CIU5</accession>
<dbReference type="InterPro" id="IPR000160">
    <property type="entry name" value="GGDEF_dom"/>
</dbReference>
<evidence type="ECO:0000259" key="1">
    <source>
        <dbReference type="PROSITE" id="PS50112"/>
    </source>
</evidence>
<feature type="domain" description="PAC" evidence="2">
    <location>
        <begin position="627"/>
        <end position="679"/>
    </location>
</feature>
<dbReference type="Pfam" id="PF00990">
    <property type="entry name" value="GGDEF"/>
    <property type="match status" value="1"/>
</dbReference>
<dbReference type="InterPro" id="IPR000700">
    <property type="entry name" value="PAS-assoc_C"/>
</dbReference>
<dbReference type="SUPFAM" id="SSF55781">
    <property type="entry name" value="GAF domain-like"/>
    <property type="match status" value="2"/>
</dbReference>
<feature type="domain" description="GGDEF" evidence="4">
    <location>
        <begin position="711"/>
        <end position="849"/>
    </location>
</feature>
<dbReference type="Gene3D" id="3.30.70.270">
    <property type="match status" value="1"/>
</dbReference>
<dbReference type="EMBL" id="FTNE01000004">
    <property type="protein sequence ID" value="SIQ37194.1"/>
    <property type="molecule type" value="Genomic_DNA"/>
</dbReference>
<dbReference type="SMART" id="SM00052">
    <property type="entry name" value="EAL"/>
    <property type="match status" value="1"/>
</dbReference>
<organism evidence="5 6">
    <name type="scientific">Acidiphilium rubrum</name>
    <dbReference type="NCBI Taxonomy" id="526"/>
    <lineage>
        <taxon>Bacteria</taxon>
        <taxon>Pseudomonadati</taxon>
        <taxon>Pseudomonadota</taxon>
        <taxon>Alphaproteobacteria</taxon>
        <taxon>Acetobacterales</taxon>
        <taxon>Acidocellaceae</taxon>
        <taxon>Acidiphilium</taxon>
    </lineage>
</organism>
<dbReference type="SUPFAM" id="SSF141868">
    <property type="entry name" value="EAL domain-like"/>
    <property type="match status" value="1"/>
</dbReference>
<dbReference type="InterPro" id="IPR052155">
    <property type="entry name" value="Biofilm_reg_signaling"/>
</dbReference>
<dbReference type="InterPro" id="IPR029787">
    <property type="entry name" value="Nucleotide_cyclase"/>
</dbReference>
<dbReference type="PROSITE" id="PS50113">
    <property type="entry name" value="PAC"/>
    <property type="match status" value="1"/>
</dbReference>
<dbReference type="SMART" id="SM00065">
    <property type="entry name" value="GAF"/>
    <property type="match status" value="3"/>
</dbReference>
<dbReference type="InterPro" id="IPR013655">
    <property type="entry name" value="PAS_fold_3"/>
</dbReference>
<keyword evidence="6" id="KW-1185">Reference proteome</keyword>
<dbReference type="InterPro" id="IPR043128">
    <property type="entry name" value="Rev_trsase/Diguanyl_cyclase"/>
</dbReference>
<dbReference type="PROSITE" id="PS50883">
    <property type="entry name" value="EAL"/>
    <property type="match status" value="1"/>
</dbReference>
<reference evidence="5 6" key="1">
    <citation type="submission" date="2017-01" db="EMBL/GenBank/DDBJ databases">
        <authorList>
            <person name="Varghese N."/>
            <person name="Submissions S."/>
        </authorList>
    </citation>
    <scope>NUCLEOTIDE SEQUENCE [LARGE SCALE GENOMIC DNA]</scope>
    <source>
        <strain evidence="5 6">ATCC 35905</strain>
    </source>
</reference>
<dbReference type="Gene3D" id="3.30.450.20">
    <property type="entry name" value="PAS domain"/>
    <property type="match status" value="1"/>
</dbReference>
<evidence type="ECO:0000259" key="3">
    <source>
        <dbReference type="PROSITE" id="PS50883"/>
    </source>
</evidence>
<evidence type="ECO:0000259" key="4">
    <source>
        <dbReference type="PROSITE" id="PS50887"/>
    </source>
</evidence>
<gene>
    <name evidence="5" type="ORF">SAMN05421828_10422</name>
</gene>
<dbReference type="SUPFAM" id="SSF55073">
    <property type="entry name" value="Nucleotide cyclase"/>
    <property type="match status" value="1"/>
</dbReference>
<dbReference type="SUPFAM" id="SSF55785">
    <property type="entry name" value="PYP-like sensor domain (PAS domain)"/>
    <property type="match status" value="1"/>
</dbReference>
<feature type="domain" description="PAS" evidence="1">
    <location>
        <begin position="546"/>
        <end position="625"/>
    </location>
</feature>
<dbReference type="InterPro" id="IPR000014">
    <property type="entry name" value="PAS"/>
</dbReference>
<dbReference type="NCBIfam" id="TIGR00229">
    <property type="entry name" value="sensory_box"/>
    <property type="match status" value="1"/>
</dbReference>
<dbReference type="InterPro" id="IPR029016">
    <property type="entry name" value="GAF-like_dom_sf"/>
</dbReference>
<sequence length="1108" mass="121183">MSKIAHNLGESDLRRLAEVQRYGGADAEPDELFDRFTKLAATLFDMPIALISLVGQDFVRFKSSHGIDVVEMPRRNKLCDAVTNSGAALVVHDAVNDPLTTDSQMVNTFGIRFYAGAPLRTTDGLTLGAFALADRVPRADFGAKEMAMLGELARSVVAELELRRRLTEKRSMIAELSLRQEIAEITASAASLTDALNTLLAHVGRRLGATYCAVSEGDPQSMTYRVLAGYAELPEIASIIGEERRTAWRPLAELSCAAALSDQVAVDSGPVLTPEQVRDYPAFALAVSRGTRRQLTMPIATDHRRFALTIGFREPELSAGLRASCADLVQWITPLLQGRLREDALARANALLSRSNHALQTVQASREAVARATDEAALTQAICDIAVRLGRYSAAWVGMAETDGRHTLRPVAMAGHGIDRIFDVHISWGDDAHGRGPSGRAVREGRPIVINDVMNTAALRVWHDDADLDGHVSAVALPLCDEAGASFGCLTLLATDRAVTVLPGDESFDGEEIRLLSQLAADLAYGLCTLRMRRARDAAIVGRQDSEQRLTRLLEASQTVVYALERPNGTVDPTLWRVTDFSANIERLYGYDPAAVRAPNWWIDHVHPDDRDAALEAARQLPAAGRIVRRYRFARSDGVYRWVRDEISIVRQSDGGDEQIVGAWVDITEKRQADAAIERLAYYDALTDLPNKALLLSHLAQALAQARQSGMHGTLMFLDLNGFEAVNDLHGHATGDAVLRQIGRRLPAALRKGDVVARVGDDKFAILLAALGETRLRAAEIGQRIAAKVLAALAEPIHAAGHDCHMSANIGIALFPGGVHTIEDIARQADMAVRQAKAGDRTPIVFFETRMQARVAERHLIELALRDALIHDRFEVWLQSQVDQHGKVSGAEALIRLRRPDGVIVPPDSFIPIAEETGIVFAMGRWMLRSVCRIIADQAACGQRLRVSINVSPRQFHDPDFITDIEAALIEAGADAHDLMIEITESLLIDRIEETTALLNALAARGIRFSVDDFGTGYSSLGYLQNLPIAEIKIDRSFIQRLPDNPRDSTLAEAILSMTRHLGLTTVAEGVETEAQAAFLRARDCDMMQGFLFGRPEPAAVWLRGWSG</sequence>